<evidence type="ECO:0000256" key="5">
    <source>
        <dbReference type="ARBA" id="ARBA00023146"/>
    </source>
</evidence>
<keyword evidence="7 8" id="KW-0460">Magnesium</keyword>
<evidence type="ECO:0000313" key="11">
    <source>
        <dbReference type="Proteomes" id="UP000228689"/>
    </source>
</evidence>
<dbReference type="GO" id="GO:0005829">
    <property type="term" value="C:cytosol"/>
    <property type="evidence" value="ECO:0007669"/>
    <property type="project" value="TreeGrafter"/>
</dbReference>
<dbReference type="PRINTS" id="PR00982">
    <property type="entry name" value="TRNASYNTHLYS"/>
</dbReference>
<dbReference type="InterPro" id="IPR044136">
    <property type="entry name" value="Lys-tRNA-ligase_II_N"/>
</dbReference>
<evidence type="ECO:0000259" key="9">
    <source>
        <dbReference type="PROSITE" id="PS50862"/>
    </source>
</evidence>
<feature type="binding site" evidence="7">
    <location>
        <position position="412"/>
    </location>
    <ligand>
        <name>Mg(2+)</name>
        <dbReference type="ChEBI" id="CHEBI:18420"/>
        <label>2</label>
    </ligand>
</feature>
<keyword evidence="1 7" id="KW-0436">Ligase</keyword>
<gene>
    <name evidence="7 10" type="primary">lysS</name>
    <name evidence="10" type="ORF">COY67_02405</name>
</gene>
<dbReference type="GO" id="GO:0000287">
    <property type="term" value="F:magnesium ion binding"/>
    <property type="evidence" value="ECO:0007669"/>
    <property type="project" value="UniProtKB-UniRule"/>
</dbReference>
<dbReference type="Pfam" id="PF01336">
    <property type="entry name" value="tRNA_anti-codon"/>
    <property type="match status" value="1"/>
</dbReference>
<dbReference type="GO" id="GO:0006430">
    <property type="term" value="P:lysyl-tRNA aminoacylation"/>
    <property type="evidence" value="ECO:0007669"/>
    <property type="project" value="UniProtKB-UniRule"/>
</dbReference>
<feature type="binding site" evidence="7">
    <location>
        <position position="412"/>
    </location>
    <ligand>
        <name>Mg(2+)</name>
        <dbReference type="ChEBI" id="CHEBI:18420"/>
        <label>1</label>
    </ligand>
</feature>
<dbReference type="InterPro" id="IPR004365">
    <property type="entry name" value="NA-bd_OB_tRNA"/>
</dbReference>
<dbReference type="Gene3D" id="2.40.50.140">
    <property type="entry name" value="Nucleic acid-binding proteins"/>
    <property type="match status" value="1"/>
</dbReference>
<comment type="subcellular location">
    <subcellularLocation>
        <location evidence="7">Cytoplasm</location>
    </subcellularLocation>
</comment>
<keyword evidence="4 7" id="KW-0067">ATP-binding</keyword>
<dbReference type="SUPFAM" id="SSF50249">
    <property type="entry name" value="Nucleic acid-binding proteins"/>
    <property type="match status" value="1"/>
</dbReference>
<dbReference type="HAMAP" id="MF_00252">
    <property type="entry name" value="Lys_tRNA_synth_class2"/>
    <property type="match status" value="1"/>
</dbReference>
<reference evidence="11" key="1">
    <citation type="submission" date="2017-09" db="EMBL/GenBank/DDBJ databases">
        <title>Depth-based differentiation of microbial function through sediment-hosted aquifers and enrichment of novel symbionts in the deep terrestrial subsurface.</title>
        <authorList>
            <person name="Probst A.J."/>
            <person name="Ladd B."/>
            <person name="Jarett J.K."/>
            <person name="Geller-Mcgrath D.E."/>
            <person name="Sieber C.M.K."/>
            <person name="Emerson J.B."/>
            <person name="Anantharaman K."/>
            <person name="Thomas B.C."/>
            <person name="Malmstrom R."/>
            <person name="Stieglmeier M."/>
            <person name="Klingl A."/>
            <person name="Woyke T."/>
            <person name="Ryan C.M."/>
            <person name="Banfield J.F."/>
        </authorList>
    </citation>
    <scope>NUCLEOTIDE SEQUENCE [LARGE SCALE GENOMIC DNA]</scope>
</reference>
<dbReference type="InterPro" id="IPR004364">
    <property type="entry name" value="Aa-tRNA-synt_II"/>
</dbReference>
<dbReference type="InterPro" id="IPR006195">
    <property type="entry name" value="aa-tRNA-synth_II"/>
</dbReference>
<comment type="subunit">
    <text evidence="7">Homodimer.</text>
</comment>
<feature type="domain" description="Aminoacyl-transfer RNA synthetases class-II family profile" evidence="9">
    <location>
        <begin position="175"/>
        <end position="493"/>
    </location>
</feature>
<dbReference type="GO" id="GO:0000049">
    <property type="term" value="F:tRNA binding"/>
    <property type="evidence" value="ECO:0007669"/>
    <property type="project" value="TreeGrafter"/>
</dbReference>
<dbReference type="SUPFAM" id="SSF55681">
    <property type="entry name" value="Class II aaRS and biotin synthetases"/>
    <property type="match status" value="1"/>
</dbReference>
<dbReference type="Pfam" id="PF00152">
    <property type="entry name" value="tRNA-synt_2"/>
    <property type="match status" value="1"/>
</dbReference>
<dbReference type="InterPro" id="IPR045864">
    <property type="entry name" value="aa-tRNA-synth_II/BPL/LPL"/>
</dbReference>
<keyword evidence="5 7" id="KW-0030">Aminoacyl-tRNA synthetase</keyword>
<comment type="caution">
    <text evidence="7">Lacks conserved residue(s) required for the propagation of feature annotation.</text>
</comment>
<dbReference type="Proteomes" id="UP000228689">
    <property type="component" value="Unassembled WGS sequence"/>
</dbReference>
<evidence type="ECO:0000313" key="10">
    <source>
        <dbReference type="EMBL" id="PIY94539.1"/>
    </source>
</evidence>
<dbReference type="GO" id="GO:0004824">
    <property type="term" value="F:lysine-tRNA ligase activity"/>
    <property type="evidence" value="ECO:0007669"/>
    <property type="project" value="UniProtKB-UniRule"/>
</dbReference>
<evidence type="ECO:0000256" key="2">
    <source>
        <dbReference type="ARBA" id="ARBA00022723"/>
    </source>
</evidence>
<comment type="similarity">
    <text evidence="7">Belongs to the class-II aminoacyl-tRNA synthetase family.</text>
</comment>
<evidence type="ECO:0000256" key="8">
    <source>
        <dbReference type="RuleBase" id="RU000336"/>
    </source>
</evidence>
<keyword evidence="7" id="KW-0963">Cytoplasm</keyword>
<name>A0A2M7RCR4_9BACT</name>
<keyword evidence="2 7" id="KW-0479">Metal-binding</keyword>
<evidence type="ECO:0000256" key="3">
    <source>
        <dbReference type="ARBA" id="ARBA00022741"/>
    </source>
</evidence>
<dbReference type="CDD" id="cd00775">
    <property type="entry name" value="LysRS_core"/>
    <property type="match status" value="1"/>
</dbReference>
<evidence type="ECO:0000256" key="4">
    <source>
        <dbReference type="ARBA" id="ARBA00022840"/>
    </source>
</evidence>
<dbReference type="EC" id="6.1.1.6" evidence="7"/>
<keyword evidence="7" id="KW-0648">Protein biosynthesis</keyword>
<evidence type="ECO:0000256" key="7">
    <source>
        <dbReference type="HAMAP-Rule" id="MF_00252"/>
    </source>
</evidence>
<protein>
    <recommendedName>
        <fullName evidence="7">Lysine--tRNA ligase</fullName>
        <ecNumber evidence="7">6.1.1.6</ecNumber>
    </recommendedName>
    <alternativeName>
        <fullName evidence="7">Lysyl-tRNA synthetase</fullName>
        <shortName evidence="7">LysRS</shortName>
    </alternativeName>
</protein>
<dbReference type="NCBIfam" id="TIGR00499">
    <property type="entry name" value="lysS_bact"/>
    <property type="match status" value="1"/>
</dbReference>
<sequence>MTDEKTEINPSDEYNIRLEKLEAIKKAKIDPYPAQTGDRSFIADVLKNFDVLEKKQNELSLVGRIRNIRLHGGSCFINIQDDSGKIQAYIKKDEVGAKEYEQFANLYDIGDYIYLTGKLFVTKKEERTLLVKKFSLLSKALLPLPEKWHGLSDIEIRFRKRYLDLISNKEVRKVFVTRSKTIKFVRQYFDDLGFTEVETPILQTLAGGAIAKPFITHHNALDTDLFLRVAPEIYLKKLIVGGYERVYEIARCFRNEGIDHAHNPEFTQIEFYWAYQDYQQLMVFFENFLSEMVKEITGDYKITYDEKEYNFQPPFPRLDFKEEIKKRCKLDIDQFKTKFELKDEIEKLGIKTAPEWDRGKMLDELYKKYIREKEAGPFYIINHPIELSPLAKKVSDSDDYVQRFQCVVAGYEIANAFSEINDPVDQDERFKYQAQLRDDGDEEATEYDAEFVEALKYGMPPTAGLGMGIDRVVQLLTNQHNIKEVILFPTLKPKNTEDDN</sequence>
<dbReference type="NCBIfam" id="NF001756">
    <property type="entry name" value="PRK00484.1"/>
    <property type="match status" value="1"/>
</dbReference>
<keyword evidence="3 7" id="KW-0547">Nucleotide-binding</keyword>
<proteinExistence type="inferred from homology"/>
<dbReference type="PANTHER" id="PTHR42918">
    <property type="entry name" value="LYSYL-TRNA SYNTHETASE"/>
    <property type="match status" value="1"/>
</dbReference>
<comment type="cofactor">
    <cofactor evidence="7 8">
        <name>Mg(2+)</name>
        <dbReference type="ChEBI" id="CHEBI:18420"/>
    </cofactor>
    <text evidence="7 8">Binds 3 Mg(2+) ions per subunit.</text>
</comment>
<dbReference type="InterPro" id="IPR002313">
    <property type="entry name" value="Lys-tRNA-ligase_II"/>
</dbReference>
<dbReference type="InterPro" id="IPR018149">
    <property type="entry name" value="Lys-tRNA-synth_II_C"/>
</dbReference>
<comment type="catalytic activity">
    <reaction evidence="6 7 8">
        <text>tRNA(Lys) + L-lysine + ATP = L-lysyl-tRNA(Lys) + AMP + diphosphate</text>
        <dbReference type="Rhea" id="RHEA:20792"/>
        <dbReference type="Rhea" id="RHEA-COMP:9696"/>
        <dbReference type="Rhea" id="RHEA-COMP:9697"/>
        <dbReference type="ChEBI" id="CHEBI:30616"/>
        <dbReference type="ChEBI" id="CHEBI:32551"/>
        <dbReference type="ChEBI" id="CHEBI:33019"/>
        <dbReference type="ChEBI" id="CHEBI:78442"/>
        <dbReference type="ChEBI" id="CHEBI:78529"/>
        <dbReference type="ChEBI" id="CHEBI:456215"/>
        <dbReference type="EC" id="6.1.1.6"/>
    </reaction>
</comment>
<dbReference type="Gene3D" id="3.30.930.10">
    <property type="entry name" value="Bira Bifunctional Protein, Domain 2"/>
    <property type="match status" value="1"/>
</dbReference>
<organism evidence="10 11">
    <name type="scientific">Candidatus Komeilibacteria bacterium CG_4_10_14_0_8_um_filter_37_78</name>
    <dbReference type="NCBI Taxonomy" id="1974471"/>
    <lineage>
        <taxon>Bacteria</taxon>
        <taxon>Candidatus Komeiliibacteriota</taxon>
    </lineage>
</organism>
<dbReference type="AlphaFoldDB" id="A0A2M7RCR4"/>
<evidence type="ECO:0000256" key="6">
    <source>
        <dbReference type="ARBA" id="ARBA00048573"/>
    </source>
</evidence>
<dbReference type="PANTHER" id="PTHR42918:SF15">
    <property type="entry name" value="LYSINE--TRNA LIGASE, CHLOROPLASTIC_MITOCHONDRIAL"/>
    <property type="match status" value="1"/>
</dbReference>
<dbReference type="GO" id="GO:0005524">
    <property type="term" value="F:ATP binding"/>
    <property type="evidence" value="ECO:0007669"/>
    <property type="project" value="UniProtKB-UniRule"/>
</dbReference>
<comment type="caution">
    <text evidence="10">The sequence shown here is derived from an EMBL/GenBank/DDBJ whole genome shotgun (WGS) entry which is preliminary data.</text>
</comment>
<dbReference type="PROSITE" id="PS50862">
    <property type="entry name" value="AA_TRNA_LIGASE_II"/>
    <property type="match status" value="1"/>
</dbReference>
<dbReference type="EMBL" id="PFMC01000061">
    <property type="protein sequence ID" value="PIY94539.1"/>
    <property type="molecule type" value="Genomic_DNA"/>
</dbReference>
<evidence type="ECO:0000256" key="1">
    <source>
        <dbReference type="ARBA" id="ARBA00022598"/>
    </source>
</evidence>
<accession>A0A2M7RCR4</accession>
<dbReference type="CDD" id="cd04322">
    <property type="entry name" value="LysRS_N"/>
    <property type="match status" value="1"/>
</dbReference>
<dbReference type="InterPro" id="IPR012340">
    <property type="entry name" value="NA-bd_OB-fold"/>
</dbReference>